<evidence type="ECO:0000256" key="10">
    <source>
        <dbReference type="ARBA" id="ARBA00022679"/>
    </source>
</evidence>
<dbReference type="SUPFAM" id="SSF54675">
    <property type="entry name" value="Nicotinate/Quinolinate PRTase N-terminal domain-like"/>
    <property type="match status" value="1"/>
</dbReference>
<evidence type="ECO:0000256" key="8">
    <source>
        <dbReference type="ARBA" id="ARBA00022598"/>
    </source>
</evidence>
<dbReference type="InterPro" id="IPR036068">
    <property type="entry name" value="Nicotinate_pribotase-like_C"/>
</dbReference>
<evidence type="ECO:0000256" key="11">
    <source>
        <dbReference type="ARBA" id="ARBA00022723"/>
    </source>
</evidence>
<sequence length="551" mass="61756">MSAGGDTNFSRVLNKEQNGVIQATLTDLYQITMAYAYWKSGKRNETAVFDLYFRKNPFKGEFTVFAGLEECIKFVKNFKFSVSDINYLKTVLPENIEGEFFDYLQNLTTDEVRLIAIDEGMVVFPKVPLISIEGPLPVVQLMETPLLNLVNYASLVATNGMRFRLAAGQNKTLLEFGLRRAQGPDGALSASRYCYMGGFDGTSNVLAGKLYNIPVRGTHAHAFVTSYSSLSDVQEKELLNKKTGQAEKFTPVCIKWQKKLAPVLDFLADQASEGELAAFMSYALAFPNGFLALIDTYDVIRSGLPNFCTVAMALSDFGYEPRGIRLDSGDLAYLSTVVREKFRKIADKFEVPWFSELTIVASNDINEDTIHSLNQQGHEIDSFGVGTHLVTCQKQPALGGVYKLVEINRTPRIKLSEDVEKVTIPGRKQAYRLFGADGNALVDLMMQPSEEPPKPGQRVLCRHPFQESRRAYVIPAKVELLHKCYWDMGKVVQPLLSLCDLRTKALNSLKTIRIDHKRVLNPTPYKVSVSSQLYTFMHELWLQNAPIGELS</sequence>
<dbReference type="SUPFAM" id="SSF51690">
    <property type="entry name" value="Nicotinate/Quinolinate PRTase C-terminal domain-like"/>
    <property type="match status" value="1"/>
</dbReference>
<evidence type="ECO:0000256" key="9">
    <source>
        <dbReference type="ARBA" id="ARBA00022642"/>
    </source>
</evidence>
<dbReference type="PANTHER" id="PTHR11098:SF1">
    <property type="entry name" value="NICOTINATE PHOSPHORIBOSYLTRANSFERASE"/>
    <property type="match status" value="1"/>
</dbReference>
<evidence type="ECO:0000313" key="20">
    <source>
        <dbReference type="EMBL" id="EKC24433.1"/>
    </source>
</evidence>
<evidence type="ECO:0000313" key="22">
    <source>
        <dbReference type="Proteomes" id="UP000005408"/>
    </source>
</evidence>
<dbReference type="UniPathway" id="UPA00253">
    <property type="reaction ID" value="UER00457"/>
</dbReference>
<dbReference type="EnsemblMetazoa" id="G6639.1">
    <property type="protein sequence ID" value="G6639.1:cds"/>
    <property type="gene ID" value="G6639"/>
</dbReference>
<evidence type="ECO:0000256" key="2">
    <source>
        <dbReference type="ARBA" id="ARBA00001946"/>
    </source>
</evidence>
<evidence type="ECO:0000256" key="1">
    <source>
        <dbReference type="ARBA" id="ARBA00001936"/>
    </source>
</evidence>
<comment type="similarity">
    <text evidence="4 16">Belongs to the NAPRTase family.</text>
</comment>
<dbReference type="HOGENOM" id="CLU_025154_1_0_1"/>
<feature type="domain" description="Nicotinate phosphoribosyltransferase C-terminal" evidence="19">
    <location>
        <begin position="427"/>
        <end position="536"/>
    </location>
</feature>
<evidence type="ECO:0000259" key="17">
    <source>
        <dbReference type="Pfam" id="PF04095"/>
    </source>
</evidence>
<evidence type="ECO:0000256" key="4">
    <source>
        <dbReference type="ARBA" id="ARBA00010897"/>
    </source>
</evidence>
<dbReference type="OrthoDB" id="193380at2759"/>
<dbReference type="Gene3D" id="3.20.140.10">
    <property type="entry name" value="nicotinate phosphoribosyltransferase"/>
    <property type="match status" value="2"/>
</dbReference>
<comment type="PTM">
    <text evidence="16">Transiently phosphorylated on a His residue during the reaction cycle. Phosphorylation strongly increases the affinity for substrates and increases the rate of nicotinate D-ribonucleotide production. Dephosphorylation regenerates the low-affinity form of the enzyme, leading to product release.</text>
</comment>
<comment type="pathway">
    <text evidence="3 16">Cofactor biosynthesis; NAD(+) biosynthesis; nicotinate D-ribonucleotide from nicotinate: step 1/1.</text>
</comment>
<evidence type="ECO:0000256" key="16">
    <source>
        <dbReference type="RuleBase" id="RU365100"/>
    </source>
</evidence>
<evidence type="ECO:0000256" key="7">
    <source>
        <dbReference type="ARBA" id="ARBA00022553"/>
    </source>
</evidence>
<dbReference type="Pfam" id="PF04095">
    <property type="entry name" value="NAPRTase"/>
    <property type="match status" value="1"/>
</dbReference>
<dbReference type="InterPro" id="IPR041525">
    <property type="entry name" value="N/Namide_PRibTrfase"/>
</dbReference>
<reference evidence="20" key="1">
    <citation type="journal article" date="2012" name="Nature">
        <title>The oyster genome reveals stress adaptation and complexity of shell formation.</title>
        <authorList>
            <person name="Zhang G."/>
            <person name="Fang X."/>
            <person name="Guo X."/>
            <person name="Li L."/>
            <person name="Luo R."/>
            <person name="Xu F."/>
            <person name="Yang P."/>
            <person name="Zhang L."/>
            <person name="Wang X."/>
            <person name="Qi H."/>
            <person name="Xiong Z."/>
            <person name="Que H."/>
            <person name="Xie Y."/>
            <person name="Holland P.W."/>
            <person name="Paps J."/>
            <person name="Zhu Y."/>
            <person name="Wu F."/>
            <person name="Chen Y."/>
            <person name="Wang J."/>
            <person name="Peng C."/>
            <person name="Meng J."/>
            <person name="Yang L."/>
            <person name="Liu J."/>
            <person name="Wen B."/>
            <person name="Zhang N."/>
            <person name="Huang Z."/>
            <person name="Zhu Q."/>
            <person name="Feng Y."/>
            <person name="Mount A."/>
            <person name="Hedgecock D."/>
            <person name="Xu Z."/>
            <person name="Liu Y."/>
            <person name="Domazet-Loso T."/>
            <person name="Du Y."/>
            <person name="Sun X."/>
            <person name="Zhang S."/>
            <person name="Liu B."/>
            <person name="Cheng P."/>
            <person name="Jiang X."/>
            <person name="Li J."/>
            <person name="Fan D."/>
            <person name="Wang W."/>
            <person name="Fu W."/>
            <person name="Wang T."/>
            <person name="Wang B."/>
            <person name="Zhang J."/>
            <person name="Peng Z."/>
            <person name="Li Y."/>
            <person name="Li N."/>
            <person name="Wang J."/>
            <person name="Chen M."/>
            <person name="He Y."/>
            <person name="Tan F."/>
            <person name="Song X."/>
            <person name="Zheng Q."/>
            <person name="Huang R."/>
            <person name="Yang H."/>
            <person name="Du X."/>
            <person name="Chen L."/>
            <person name="Yang M."/>
            <person name="Gaffney P.M."/>
            <person name="Wang S."/>
            <person name="Luo L."/>
            <person name="She Z."/>
            <person name="Ming Y."/>
            <person name="Huang W."/>
            <person name="Zhang S."/>
            <person name="Huang B."/>
            <person name="Zhang Y."/>
            <person name="Qu T."/>
            <person name="Ni P."/>
            <person name="Miao G."/>
            <person name="Wang J."/>
            <person name="Wang Q."/>
            <person name="Steinberg C.E."/>
            <person name="Wang H."/>
            <person name="Li N."/>
            <person name="Qian L."/>
            <person name="Zhang G."/>
            <person name="Li Y."/>
            <person name="Yang H."/>
            <person name="Liu X."/>
            <person name="Wang J."/>
            <person name="Yin Y."/>
            <person name="Wang J."/>
        </authorList>
    </citation>
    <scope>NUCLEOTIDE SEQUENCE [LARGE SCALE GENOMIC DNA]</scope>
    <source>
        <strain evidence="20">05x7-T-G4-1.051#20</strain>
    </source>
</reference>
<evidence type="ECO:0000256" key="15">
    <source>
        <dbReference type="ARBA" id="ARBA00048668"/>
    </source>
</evidence>
<dbReference type="Pfam" id="PF17956">
    <property type="entry name" value="NAPRTase_C"/>
    <property type="match status" value="1"/>
</dbReference>
<evidence type="ECO:0000259" key="19">
    <source>
        <dbReference type="Pfam" id="PF17956"/>
    </source>
</evidence>
<dbReference type="InterPro" id="IPR040727">
    <property type="entry name" value="NAPRTase_N"/>
</dbReference>
<accession>K1PRY2</accession>
<keyword evidence="13" id="KW-0464">Manganese</keyword>
<dbReference type="GO" id="GO:0004516">
    <property type="term" value="F:nicotinate phosphoribosyltransferase activity"/>
    <property type="evidence" value="ECO:0007669"/>
    <property type="project" value="UniProtKB-UniRule"/>
</dbReference>
<dbReference type="FunCoup" id="K1PRY2">
    <property type="interactions" value="385"/>
</dbReference>
<organism evidence="20">
    <name type="scientific">Magallana gigas</name>
    <name type="common">Pacific oyster</name>
    <name type="synonym">Crassostrea gigas</name>
    <dbReference type="NCBI Taxonomy" id="29159"/>
    <lineage>
        <taxon>Eukaryota</taxon>
        <taxon>Metazoa</taxon>
        <taxon>Spiralia</taxon>
        <taxon>Lophotrochozoa</taxon>
        <taxon>Mollusca</taxon>
        <taxon>Bivalvia</taxon>
        <taxon>Autobranchia</taxon>
        <taxon>Pteriomorphia</taxon>
        <taxon>Ostreida</taxon>
        <taxon>Ostreoidea</taxon>
        <taxon>Ostreidae</taxon>
        <taxon>Magallana</taxon>
    </lineage>
</organism>
<dbReference type="NCBIfam" id="TIGR01513">
    <property type="entry name" value="NAPRTase_put"/>
    <property type="match status" value="1"/>
</dbReference>
<evidence type="ECO:0000256" key="14">
    <source>
        <dbReference type="ARBA" id="ARBA00023426"/>
    </source>
</evidence>
<dbReference type="PIRSF" id="PIRSF000484">
    <property type="entry name" value="NAPRT"/>
    <property type="match status" value="1"/>
</dbReference>
<keyword evidence="11" id="KW-0479">Metal-binding</keyword>
<dbReference type="FunFam" id="3.20.20.70:FF:000155">
    <property type="entry name" value="Nicotinate phosphoribosyltransferase"/>
    <property type="match status" value="1"/>
</dbReference>
<dbReference type="KEGG" id="crg:105331000"/>
<protein>
    <recommendedName>
        <fullName evidence="6 16">Nicotinate phosphoribosyltransferase</fullName>
        <ecNumber evidence="5 16">6.3.4.21</ecNumber>
    </recommendedName>
</protein>
<dbReference type="InterPro" id="IPR013785">
    <property type="entry name" value="Aldolase_TIM"/>
</dbReference>
<name>K1PRY2_MAGGI</name>
<proteinExistence type="inferred from homology"/>
<evidence type="ECO:0000259" key="18">
    <source>
        <dbReference type="Pfam" id="PF17767"/>
    </source>
</evidence>
<evidence type="ECO:0000256" key="6">
    <source>
        <dbReference type="ARBA" id="ARBA00021569"/>
    </source>
</evidence>
<comment type="function">
    <text evidence="14">Catalyzes the first step in the biosynthesis of NAD from nicotinic acid, the ATP-dependent synthesis of beta-nicotinate D-ribonucleotide from nicotinate and 5-phospho-D-ribose 1-phosphate. Helps prevent cellular oxidative stress via its role in NAD biosynthesis.</text>
</comment>
<evidence type="ECO:0000256" key="12">
    <source>
        <dbReference type="ARBA" id="ARBA00022842"/>
    </source>
</evidence>
<dbReference type="AlphaFoldDB" id="K1PRY2"/>
<evidence type="ECO:0000256" key="5">
    <source>
        <dbReference type="ARBA" id="ARBA00013236"/>
    </source>
</evidence>
<dbReference type="InterPro" id="IPR041619">
    <property type="entry name" value="NAPRTase_C"/>
</dbReference>
<feature type="domain" description="Nicotinate phosphoribosyltransferase N-terminal" evidence="18">
    <location>
        <begin position="25"/>
        <end position="151"/>
    </location>
</feature>
<dbReference type="Pfam" id="PF17767">
    <property type="entry name" value="NAPRTase_N"/>
    <property type="match status" value="1"/>
</dbReference>
<evidence type="ECO:0000256" key="3">
    <source>
        <dbReference type="ARBA" id="ARBA00004952"/>
    </source>
</evidence>
<keyword evidence="9 16" id="KW-0662">Pyridine nucleotide biosynthesis</keyword>
<dbReference type="OMA" id="VYFPGSP"/>
<dbReference type="Proteomes" id="UP000005408">
    <property type="component" value="Unassembled WGS sequence"/>
</dbReference>
<evidence type="ECO:0000313" key="21">
    <source>
        <dbReference type="EnsemblMetazoa" id="G6639.1:cds"/>
    </source>
</evidence>
<reference evidence="21" key="2">
    <citation type="submission" date="2022-08" db="UniProtKB">
        <authorList>
            <consortium name="EnsemblMetazoa"/>
        </authorList>
    </citation>
    <scope>IDENTIFICATION</scope>
    <source>
        <strain evidence="21">05x7-T-G4-1.051#20</strain>
    </source>
</reference>
<keyword evidence="22" id="KW-1185">Reference proteome</keyword>
<dbReference type="GO" id="GO:0034355">
    <property type="term" value="P:NAD+ biosynthetic process via the salvage pathway"/>
    <property type="evidence" value="ECO:0007669"/>
    <property type="project" value="TreeGrafter"/>
</dbReference>
<dbReference type="EC" id="6.3.4.21" evidence="5 16"/>
<comment type="cofactor">
    <cofactor evidence="1">
        <name>Mn(2+)</name>
        <dbReference type="ChEBI" id="CHEBI:29035"/>
    </cofactor>
</comment>
<dbReference type="InterPro" id="IPR006405">
    <property type="entry name" value="Nic_PRibTrfase_pncB"/>
</dbReference>
<keyword evidence="7" id="KW-0597">Phosphoprotein</keyword>
<dbReference type="FunFam" id="3.20.140.10:FF:000002">
    <property type="entry name" value="Nicotinate phosphoribosyltransferase"/>
    <property type="match status" value="1"/>
</dbReference>
<dbReference type="CDD" id="cd01570">
    <property type="entry name" value="NAPRTase_A"/>
    <property type="match status" value="1"/>
</dbReference>
<dbReference type="GO" id="GO:0005829">
    <property type="term" value="C:cytosol"/>
    <property type="evidence" value="ECO:0007669"/>
    <property type="project" value="TreeGrafter"/>
</dbReference>
<dbReference type="GO" id="GO:0016757">
    <property type="term" value="F:glycosyltransferase activity"/>
    <property type="evidence" value="ECO:0007669"/>
    <property type="project" value="UniProtKB-KW"/>
</dbReference>
<dbReference type="FunFam" id="3.20.140.10:FF:000006">
    <property type="entry name" value="Nicotinate phosphoribosyltransferase"/>
    <property type="match status" value="1"/>
</dbReference>
<gene>
    <name evidence="20" type="ORF">CGI_10016399</name>
</gene>
<dbReference type="GO" id="GO:0046872">
    <property type="term" value="F:metal ion binding"/>
    <property type="evidence" value="ECO:0007669"/>
    <property type="project" value="UniProtKB-KW"/>
</dbReference>
<dbReference type="InterPro" id="IPR007229">
    <property type="entry name" value="Nic_PRibTrfase-Fam"/>
</dbReference>
<keyword evidence="20" id="KW-0328">Glycosyltransferase</keyword>
<comment type="cofactor">
    <cofactor evidence="2">
        <name>Mg(2+)</name>
        <dbReference type="ChEBI" id="CHEBI:18420"/>
    </cofactor>
</comment>
<dbReference type="FunFam" id="3.20.20.70:FF:000173">
    <property type="entry name" value="Nicotinate phosphoribosyltransferase"/>
    <property type="match status" value="1"/>
</dbReference>
<comment type="catalytic activity">
    <reaction evidence="15 16">
        <text>5-phospho-alpha-D-ribose 1-diphosphate + nicotinate + ATP + H2O = nicotinate beta-D-ribonucleotide + ADP + phosphate + diphosphate</text>
        <dbReference type="Rhea" id="RHEA:36163"/>
        <dbReference type="ChEBI" id="CHEBI:15377"/>
        <dbReference type="ChEBI" id="CHEBI:30616"/>
        <dbReference type="ChEBI" id="CHEBI:32544"/>
        <dbReference type="ChEBI" id="CHEBI:33019"/>
        <dbReference type="ChEBI" id="CHEBI:43474"/>
        <dbReference type="ChEBI" id="CHEBI:57502"/>
        <dbReference type="ChEBI" id="CHEBI:58017"/>
        <dbReference type="ChEBI" id="CHEBI:456216"/>
        <dbReference type="EC" id="6.3.4.21"/>
    </reaction>
</comment>
<dbReference type="PANTHER" id="PTHR11098">
    <property type="entry name" value="NICOTINATE PHOSPHORIBOSYLTRANSFERASE"/>
    <property type="match status" value="1"/>
</dbReference>
<evidence type="ECO:0000256" key="13">
    <source>
        <dbReference type="ARBA" id="ARBA00023211"/>
    </source>
</evidence>
<feature type="domain" description="Nicotinate/nicotinamide phosphoribosyltransferase" evidence="17">
    <location>
        <begin position="173"/>
        <end position="423"/>
    </location>
</feature>
<keyword evidence="8 16" id="KW-0436">Ligase</keyword>
<keyword evidence="10 16" id="KW-0808">Transferase</keyword>
<dbReference type="Gene3D" id="3.20.20.70">
    <property type="entry name" value="Aldolase class I"/>
    <property type="match status" value="1"/>
</dbReference>
<dbReference type="EMBL" id="JH815810">
    <property type="protein sequence ID" value="EKC24433.1"/>
    <property type="molecule type" value="Genomic_DNA"/>
</dbReference>
<keyword evidence="12" id="KW-0460">Magnesium</keyword>